<evidence type="ECO:0000256" key="1">
    <source>
        <dbReference type="ARBA" id="ARBA00001974"/>
    </source>
</evidence>
<dbReference type="InterPro" id="IPR016166">
    <property type="entry name" value="FAD-bd_PCMH"/>
</dbReference>
<keyword evidence="6" id="KW-0732">Signal</keyword>
<proteinExistence type="inferred from homology"/>
<dbReference type="Proteomes" id="UP001610563">
    <property type="component" value="Unassembled WGS sequence"/>
</dbReference>
<evidence type="ECO:0000256" key="6">
    <source>
        <dbReference type="SAM" id="SignalP"/>
    </source>
</evidence>
<gene>
    <name evidence="8" type="ORF">BJX66DRAFT_347784</name>
</gene>
<evidence type="ECO:0000259" key="7">
    <source>
        <dbReference type="PROSITE" id="PS51387"/>
    </source>
</evidence>
<dbReference type="InterPro" id="IPR006094">
    <property type="entry name" value="Oxid_FAD_bind_N"/>
</dbReference>
<dbReference type="InterPro" id="IPR016169">
    <property type="entry name" value="FAD-bd_PCMH_sub2"/>
</dbReference>
<comment type="cofactor">
    <cofactor evidence="1">
        <name>FAD</name>
        <dbReference type="ChEBI" id="CHEBI:57692"/>
    </cofactor>
</comment>
<feature type="signal peptide" evidence="6">
    <location>
        <begin position="1"/>
        <end position="18"/>
    </location>
</feature>
<dbReference type="PROSITE" id="PS51387">
    <property type="entry name" value="FAD_PCMH"/>
    <property type="match status" value="1"/>
</dbReference>
<reference evidence="8 9" key="1">
    <citation type="submission" date="2024-07" db="EMBL/GenBank/DDBJ databases">
        <title>Section-level genome sequencing and comparative genomics of Aspergillus sections Usti and Cavernicolus.</title>
        <authorList>
            <consortium name="Lawrence Berkeley National Laboratory"/>
            <person name="Nybo J.L."/>
            <person name="Vesth T.C."/>
            <person name="Theobald S."/>
            <person name="Frisvad J.C."/>
            <person name="Larsen T.O."/>
            <person name="Kjaerboelling I."/>
            <person name="Rothschild-Mancinelli K."/>
            <person name="Lyhne E.K."/>
            <person name="Kogle M.E."/>
            <person name="Barry K."/>
            <person name="Clum A."/>
            <person name="Na H."/>
            <person name="Ledsgaard L."/>
            <person name="Lin J."/>
            <person name="Lipzen A."/>
            <person name="Kuo A."/>
            <person name="Riley R."/>
            <person name="Mondo S."/>
            <person name="Labutti K."/>
            <person name="Haridas S."/>
            <person name="Pangalinan J."/>
            <person name="Salamov A.A."/>
            <person name="Simmons B.A."/>
            <person name="Magnuson J.K."/>
            <person name="Chen J."/>
            <person name="Drula E."/>
            <person name="Henrissat B."/>
            <person name="Wiebenga A."/>
            <person name="Lubbers R.J."/>
            <person name="Gomes A.C."/>
            <person name="Makela M.R."/>
            <person name="Stajich J."/>
            <person name="Grigoriev I.V."/>
            <person name="Mortensen U.H."/>
            <person name="De Vries R.P."/>
            <person name="Baker S.E."/>
            <person name="Andersen M.R."/>
        </authorList>
    </citation>
    <scope>NUCLEOTIDE SEQUENCE [LARGE SCALE GENOMIC DNA]</scope>
    <source>
        <strain evidence="8 9">CBS 209.92</strain>
    </source>
</reference>
<dbReference type="EMBL" id="JBFTWV010000159">
    <property type="protein sequence ID" value="KAL2784986.1"/>
    <property type="molecule type" value="Genomic_DNA"/>
</dbReference>
<dbReference type="InterPro" id="IPR036318">
    <property type="entry name" value="FAD-bd_PCMH-like_sf"/>
</dbReference>
<evidence type="ECO:0000313" key="9">
    <source>
        <dbReference type="Proteomes" id="UP001610563"/>
    </source>
</evidence>
<accession>A0ABR4FP00</accession>
<evidence type="ECO:0000256" key="4">
    <source>
        <dbReference type="ARBA" id="ARBA00022827"/>
    </source>
</evidence>
<feature type="domain" description="FAD-binding PCMH-type" evidence="7">
    <location>
        <begin position="119"/>
        <end position="301"/>
    </location>
</feature>
<keyword evidence="3" id="KW-0285">Flavoprotein</keyword>
<evidence type="ECO:0000313" key="8">
    <source>
        <dbReference type="EMBL" id="KAL2784986.1"/>
    </source>
</evidence>
<dbReference type="InterPro" id="IPR012951">
    <property type="entry name" value="BBE"/>
</dbReference>
<dbReference type="SUPFAM" id="SSF56176">
    <property type="entry name" value="FAD-binding/transporter-associated domain-like"/>
    <property type="match status" value="1"/>
</dbReference>
<protein>
    <recommendedName>
        <fullName evidence="7">FAD-binding PCMH-type domain-containing protein</fullName>
    </recommendedName>
</protein>
<comment type="similarity">
    <text evidence="2">Belongs to the oxygen-dependent FAD-linked oxidoreductase family.</text>
</comment>
<dbReference type="PANTHER" id="PTHR42973">
    <property type="entry name" value="BINDING OXIDOREDUCTASE, PUTATIVE (AFU_ORTHOLOGUE AFUA_1G17690)-RELATED"/>
    <property type="match status" value="1"/>
</dbReference>
<feature type="chain" id="PRO_5046540248" description="FAD-binding PCMH-type domain-containing protein" evidence="6">
    <location>
        <begin position="19"/>
        <end position="587"/>
    </location>
</feature>
<keyword evidence="5" id="KW-0560">Oxidoreductase</keyword>
<dbReference type="PANTHER" id="PTHR42973:SF39">
    <property type="entry name" value="FAD-BINDING PCMH-TYPE DOMAIN-CONTAINING PROTEIN"/>
    <property type="match status" value="1"/>
</dbReference>
<dbReference type="Pfam" id="PF08031">
    <property type="entry name" value="BBE"/>
    <property type="match status" value="1"/>
</dbReference>
<dbReference type="Pfam" id="PF01565">
    <property type="entry name" value="FAD_binding_4"/>
    <property type="match status" value="1"/>
</dbReference>
<organism evidence="8 9">
    <name type="scientific">Aspergillus keveii</name>
    <dbReference type="NCBI Taxonomy" id="714993"/>
    <lineage>
        <taxon>Eukaryota</taxon>
        <taxon>Fungi</taxon>
        <taxon>Dikarya</taxon>
        <taxon>Ascomycota</taxon>
        <taxon>Pezizomycotina</taxon>
        <taxon>Eurotiomycetes</taxon>
        <taxon>Eurotiomycetidae</taxon>
        <taxon>Eurotiales</taxon>
        <taxon>Aspergillaceae</taxon>
        <taxon>Aspergillus</taxon>
        <taxon>Aspergillus subgen. Nidulantes</taxon>
    </lineage>
</organism>
<dbReference type="InterPro" id="IPR050416">
    <property type="entry name" value="FAD-linked_Oxidoreductase"/>
</dbReference>
<keyword evidence="4" id="KW-0274">FAD</keyword>
<evidence type="ECO:0000256" key="5">
    <source>
        <dbReference type="ARBA" id="ARBA00023002"/>
    </source>
</evidence>
<sequence>MISVVLLSLFFSIRTTFSASNPSRHCRCLPRDRCWPSDQDWNAFNRSINGNLIHLRPAGAVCHGDEYEAAACANAQANTLNSYWRAAEPGALQTPNWESTGEGVTDCDITSSRDASCSQGRIPLYAVLAETAQEIQAAVRFAKRRNLRVAIKNTGHGGLGVSAAPDSLQINLGRFKQIETVDEFVPEKGRRSVGRAVTIGAGVVIRELAQAGAEEKFTSIMGICDTIGVAGGYIQGGGMGLLASAFGLASDNAIEFNVVTANGDLVVANAYQNNDLFWALRGGGGGTFGIAVNTTVRALPDLRGNVLRIDAAVNQGNNAGLDPRSVIFDISREIVSHFPDLKRGDVSGITSGYVLASIQPNGTFIQSEIVFPNVDSLPLAQTQQIDRLTTAIATLGYGAVFTANLTAYAHLSAFFRAVQPVPPYGRIEGSVLISEKLYHSPAGADLILDTIFAPTQPYGPGTTIELFMTGGGQIRSNRDKIDSAISPKWRDVGLYLSTRQAVPSSNAQKRFGPNSPMTALRAIEQPGLGSYVNVADWDEPNWKERFWGGNYDRLYRVKKKYDREGLFVVNLGVASDEWDKEKICRVA</sequence>
<keyword evidence="9" id="KW-1185">Reference proteome</keyword>
<evidence type="ECO:0000256" key="3">
    <source>
        <dbReference type="ARBA" id="ARBA00022630"/>
    </source>
</evidence>
<name>A0ABR4FP00_9EURO</name>
<dbReference type="Gene3D" id="3.30.465.10">
    <property type="match status" value="2"/>
</dbReference>
<evidence type="ECO:0000256" key="2">
    <source>
        <dbReference type="ARBA" id="ARBA00005466"/>
    </source>
</evidence>
<comment type="caution">
    <text evidence="8">The sequence shown here is derived from an EMBL/GenBank/DDBJ whole genome shotgun (WGS) entry which is preliminary data.</text>
</comment>